<accession>A0A7J6DQ12</accession>
<dbReference type="AlphaFoldDB" id="A0A7J6DQ12"/>
<feature type="region of interest" description="Disordered" evidence="1">
    <location>
        <begin position="1"/>
        <end position="104"/>
    </location>
</feature>
<feature type="compositionally biased region" description="Basic and acidic residues" evidence="1">
    <location>
        <begin position="207"/>
        <end position="224"/>
    </location>
</feature>
<evidence type="ECO:0008006" key="4">
    <source>
        <dbReference type="Google" id="ProtNLM"/>
    </source>
</evidence>
<feature type="compositionally biased region" description="Basic and acidic residues" evidence="1">
    <location>
        <begin position="279"/>
        <end position="301"/>
    </location>
</feature>
<sequence>MKRGKDDDKSMGPMFPRLHVNDTEKGGPRAPPRNKMALYEQLTIPSHRFGSGNNLPLNSKSPTNMVPSASSSQGSGVERNKVFTRNGAPSTPTHWSENLQPRGEVKIRNAPAATTQLEQRKKVGDDNDDFMVPVFVQATNGRCQGGEAFSSVSSTRTRQPVERQNVYEKNPKQHNLMAATFIQDAESERRENVRANFQSGNHIVTSNREKSEGPLKKIKESSNMESIEHALSNFSRSCGSEAGLHQESRVVGPQLESGGQHDHLSKSARDAEGGNEFQPRSEPHCWVERSRSNEPENDSDHNSNSNRTSHCEIETVDKFDDGSETSMVDSISITDISPDDVVGIIGQKHFWKARRAIAKYELCVTRWKYECTLHMPLLLALEIDFFLFKENCCIFYGIITIKEYKLTANIKMAWRMALDNILTVDTESSYNRETSRRPRDSLSSHYFALWHLVLGVILSRFGSAWFFPLTTGGFFFFHGTQGPGAVRKTTGGIQQRVFAVQVFELHRLIKVQRLIAGSPNLMVENGDILEKSPLKGCYPAKKLQQEYVVVKPLPVIACSKDDSDKPNRKREFSAENAVGKESFFSVETTSHFMNYGPYLGYPQPVANMTDNGMGPWGFHQSTGPQWLVPVMSPSEGLVYKPYTGPGMMGAGFGGHGPPFGPCPVPTNFANSAYGIQHHHQGVGVFPGNYPVGHPYYPPYGMPISNSGKSGSAVEEGSQLSEPGSNGETGQVPRAEVHSNTEQQGSCNLPTKKNVSIPKPRNSNDFQGSTASSPRGGRGGRTQENGSSHNAPPPPPPIAPVVPEVASFQPRLHHHHHHDTNQPIRVIKVVPHNARTATESAARIFRFIQQEREQFESI</sequence>
<feature type="region of interest" description="Disordered" evidence="1">
    <location>
        <begin position="706"/>
        <end position="801"/>
    </location>
</feature>
<feature type="compositionally biased region" description="Polar residues" evidence="1">
    <location>
        <begin position="51"/>
        <end position="75"/>
    </location>
</feature>
<feature type="compositionally biased region" description="Polar residues" evidence="1">
    <location>
        <begin position="717"/>
        <end position="728"/>
    </location>
</feature>
<reference evidence="2 3" key="1">
    <citation type="journal article" date="2020" name="bioRxiv">
        <title>Sequence and annotation of 42 cannabis genomes reveals extensive copy number variation in cannabinoid synthesis and pathogen resistance genes.</title>
        <authorList>
            <person name="Mckernan K.J."/>
            <person name="Helbert Y."/>
            <person name="Kane L.T."/>
            <person name="Ebling H."/>
            <person name="Zhang L."/>
            <person name="Liu B."/>
            <person name="Eaton Z."/>
            <person name="Mclaughlin S."/>
            <person name="Kingan S."/>
            <person name="Baybayan P."/>
            <person name="Concepcion G."/>
            <person name="Jordan M."/>
            <person name="Riva A."/>
            <person name="Barbazuk W."/>
            <person name="Harkins T."/>
        </authorList>
    </citation>
    <scope>NUCLEOTIDE SEQUENCE [LARGE SCALE GENOMIC DNA]</scope>
    <source>
        <strain evidence="3">cv. Jamaican Lion 4</strain>
        <tissue evidence="2">Leaf</tissue>
    </source>
</reference>
<name>A0A7J6DQ12_CANSA</name>
<feature type="compositionally biased region" description="Basic and acidic residues" evidence="1">
    <location>
        <begin position="1"/>
        <end position="10"/>
    </location>
</feature>
<feature type="compositionally biased region" description="Basic and acidic residues" evidence="1">
    <location>
        <begin position="259"/>
        <end position="272"/>
    </location>
</feature>
<protein>
    <recommendedName>
        <fullName evidence="4">Early flowering 3</fullName>
    </recommendedName>
</protein>
<keyword evidence="3" id="KW-1185">Reference proteome</keyword>
<dbReference type="InterPro" id="IPR039319">
    <property type="entry name" value="ELF3-like"/>
</dbReference>
<feature type="compositionally biased region" description="Polar residues" evidence="1">
    <location>
        <begin position="760"/>
        <end position="772"/>
    </location>
</feature>
<feature type="region of interest" description="Disordered" evidence="1">
    <location>
        <begin position="254"/>
        <end position="313"/>
    </location>
</feature>
<evidence type="ECO:0000313" key="3">
    <source>
        <dbReference type="Proteomes" id="UP000583929"/>
    </source>
</evidence>
<dbReference type="PANTHER" id="PTHR34281">
    <property type="entry name" value="PROTEIN EARLY FLOWERING 3"/>
    <property type="match status" value="1"/>
</dbReference>
<dbReference type="EMBL" id="JAATIQ010000719">
    <property type="protein sequence ID" value="KAF4348195.1"/>
    <property type="molecule type" value="Genomic_DNA"/>
</dbReference>
<feature type="compositionally biased region" description="Polar residues" evidence="1">
    <location>
        <begin position="87"/>
        <end position="99"/>
    </location>
</feature>
<gene>
    <name evidence="2" type="ORF">G4B88_029690</name>
</gene>
<comment type="caution">
    <text evidence="2">The sequence shown here is derived from an EMBL/GenBank/DDBJ whole genome shotgun (WGS) entry which is preliminary data.</text>
</comment>
<dbReference type="Proteomes" id="UP000583929">
    <property type="component" value="Unassembled WGS sequence"/>
</dbReference>
<evidence type="ECO:0000256" key="1">
    <source>
        <dbReference type="SAM" id="MobiDB-lite"/>
    </source>
</evidence>
<dbReference type="GO" id="GO:2000028">
    <property type="term" value="P:regulation of photoperiodism, flowering"/>
    <property type="evidence" value="ECO:0007669"/>
    <property type="project" value="InterPro"/>
</dbReference>
<feature type="compositionally biased region" description="Pro residues" evidence="1">
    <location>
        <begin position="790"/>
        <end position="799"/>
    </location>
</feature>
<organism evidence="2 3">
    <name type="scientific">Cannabis sativa</name>
    <name type="common">Hemp</name>
    <name type="synonym">Marijuana</name>
    <dbReference type="NCBI Taxonomy" id="3483"/>
    <lineage>
        <taxon>Eukaryota</taxon>
        <taxon>Viridiplantae</taxon>
        <taxon>Streptophyta</taxon>
        <taxon>Embryophyta</taxon>
        <taxon>Tracheophyta</taxon>
        <taxon>Spermatophyta</taxon>
        <taxon>Magnoliopsida</taxon>
        <taxon>eudicotyledons</taxon>
        <taxon>Gunneridae</taxon>
        <taxon>Pentapetalae</taxon>
        <taxon>rosids</taxon>
        <taxon>fabids</taxon>
        <taxon>Rosales</taxon>
        <taxon>Cannabaceae</taxon>
        <taxon>Cannabis</taxon>
    </lineage>
</organism>
<evidence type="ECO:0000313" key="2">
    <source>
        <dbReference type="EMBL" id="KAF4348195.1"/>
    </source>
</evidence>
<feature type="compositionally biased region" description="Polar residues" evidence="1">
    <location>
        <begin position="196"/>
        <end position="206"/>
    </location>
</feature>
<proteinExistence type="predicted"/>
<dbReference type="PANTHER" id="PTHR34281:SF2">
    <property type="entry name" value="PROTEIN EARLY FLOWERING 3"/>
    <property type="match status" value="1"/>
</dbReference>
<feature type="region of interest" description="Disordered" evidence="1">
    <location>
        <begin position="196"/>
        <end position="224"/>
    </location>
</feature>
<feature type="compositionally biased region" description="Polar residues" evidence="1">
    <location>
        <begin position="737"/>
        <end position="753"/>
    </location>
</feature>